<dbReference type="PANTHER" id="PTHR39339">
    <property type="entry name" value="SLR1444 PROTEIN"/>
    <property type="match status" value="1"/>
</dbReference>
<evidence type="ECO:0000313" key="3">
    <source>
        <dbReference type="Proteomes" id="UP000184315"/>
    </source>
</evidence>
<sequence>MEINTHPQTQTLGYWAVKAIQKHLEKVISHESDVLKDDDPEELHQMRVGMRRLRSAIVGFAPVLDLPESAEDEKIGKIARRLGKLRDLDVLLETLQNHYYPHLPSSEQEILDKILMSWVKQRHKAFRLVEWVLDHKTYKNLKEDLQNWIKEPCFTPLEKLPINEVLPDLLLPQISELFLHSGWQVGEDQVNPISLETLEEILDKQGKSLHSLRKQVKRVRYQMNLFTDFYSSTYSNYLEDIKAIQECLGDIQDSMVLGEKIAEEIPSKINSKLPTFMSVLAQNRYESWQKWEQLQRQYLKPETRYQFRSELLHPVTETGNRKDEKEEE</sequence>
<gene>
    <name evidence="2" type="ORF">PL9214290277</name>
</gene>
<protein>
    <recommendedName>
        <fullName evidence="1">CHAD domain-containing protein</fullName>
    </recommendedName>
</protein>
<evidence type="ECO:0000313" key="2">
    <source>
        <dbReference type="EMBL" id="CUR30687.1"/>
    </source>
</evidence>
<keyword evidence="3" id="KW-1185">Reference proteome</keyword>
<dbReference type="EMBL" id="CZDF01000132">
    <property type="protein sequence ID" value="CUR30687.1"/>
    <property type="molecule type" value="Genomic_DNA"/>
</dbReference>
<dbReference type="Gene3D" id="1.40.20.10">
    <property type="entry name" value="CHAD domain"/>
    <property type="match status" value="1"/>
</dbReference>
<reference evidence="3" key="1">
    <citation type="submission" date="2015-10" db="EMBL/GenBank/DDBJ databases">
        <authorList>
            <person name="Regsiter A."/>
            <person name="william w."/>
        </authorList>
    </citation>
    <scope>NUCLEOTIDE SEQUENCE [LARGE SCALE GENOMIC DNA]</scope>
</reference>
<accession>A0A1J1LDL0</accession>
<dbReference type="InterPro" id="IPR007899">
    <property type="entry name" value="CHAD_dom"/>
</dbReference>
<dbReference type="Pfam" id="PF05235">
    <property type="entry name" value="CHAD"/>
    <property type="match status" value="1"/>
</dbReference>
<dbReference type="RefSeq" id="WP_072717679.1">
    <property type="nucleotide sequence ID" value="NZ_LN889782.1"/>
</dbReference>
<organism evidence="2 3">
    <name type="scientific">Planktothrix tepida PCC 9214</name>
    <dbReference type="NCBI Taxonomy" id="671072"/>
    <lineage>
        <taxon>Bacteria</taxon>
        <taxon>Bacillati</taxon>
        <taxon>Cyanobacteriota</taxon>
        <taxon>Cyanophyceae</taxon>
        <taxon>Oscillatoriophycideae</taxon>
        <taxon>Oscillatoriales</taxon>
        <taxon>Microcoleaceae</taxon>
        <taxon>Planktothrix</taxon>
    </lineage>
</organism>
<dbReference type="SMART" id="SM00880">
    <property type="entry name" value="CHAD"/>
    <property type="match status" value="1"/>
</dbReference>
<dbReference type="STRING" id="671072.PL9214290277"/>
<dbReference type="AlphaFoldDB" id="A0A1J1LDL0"/>
<name>A0A1J1LDL0_9CYAN</name>
<dbReference type="PROSITE" id="PS51708">
    <property type="entry name" value="CHAD"/>
    <property type="match status" value="1"/>
</dbReference>
<dbReference type="InterPro" id="IPR038186">
    <property type="entry name" value="CHAD_dom_sf"/>
</dbReference>
<dbReference type="OrthoDB" id="9777271at2"/>
<proteinExistence type="predicted"/>
<feature type="domain" description="CHAD" evidence="1">
    <location>
        <begin position="9"/>
        <end position="304"/>
    </location>
</feature>
<dbReference type="PANTHER" id="PTHR39339:SF1">
    <property type="entry name" value="CHAD DOMAIN-CONTAINING PROTEIN"/>
    <property type="match status" value="1"/>
</dbReference>
<evidence type="ECO:0000259" key="1">
    <source>
        <dbReference type="PROSITE" id="PS51708"/>
    </source>
</evidence>
<dbReference type="Proteomes" id="UP000184315">
    <property type="component" value="Unassembled WGS sequence"/>
</dbReference>